<name>A0A8C2SQD2_COTJA</name>
<protein>
    <submittedName>
        <fullName evidence="2">Uncharacterized protein</fullName>
    </submittedName>
</protein>
<dbReference type="Ensembl" id="ENSCJPT00005003891.1">
    <property type="protein sequence ID" value="ENSCJPP00005002183.1"/>
    <property type="gene ID" value="ENSCJPG00005002340.1"/>
</dbReference>
<keyword evidence="3" id="KW-1185">Reference proteome</keyword>
<organism evidence="2 3">
    <name type="scientific">Coturnix japonica</name>
    <name type="common">Japanese quail</name>
    <name type="synonym">Coturnix coturnix japonica</name>
    <dbReference type="NCBI Taxonomy" id="93934"/>
    <lineage>
        <taxon>Eukaryota</taxon>
        <taxon>Metazoa</taxon>
        <taxon>Chordata</taxon>
        <taxon>Craniata</taxon>
        <taxon>Vertebrata</taxon>
        <taxon>Euteleostomi</taxon>
        <taxon>Archelosauria</taxon>
        <taxon>Archosauria</taxon>
        <taxon>Dinosauria</taxon>
        <taxon>Saurischia</taxon>
        <taxon>Theropoda</taxon>
        <taxon>Coelurosauria</taxon>
        <taxon>Aves</taxon>
        <taxon>Neognathae</taxon>
        <taxon>Galloanserae</taxon>
        <taxon>Galliformes</taxon>
        <taxon>Phasianidae</taxon>
        <taxon>Perdicinae</taxon>
        <taxon>Coturnix</taxon>
    </lineage>
</organism>
<dbReference type="Proteomes" id="UP000694412">
    <property type="component" value="Chromosome 27"/>
</dbReference>
<reference evidence="2" key="2">
    <citation type="submission" date="2025-08" db="UniProtKB">
        <authorList>
            <consortium name="Ensembl"/>
        </authorList>
    </citation>
    <scope>IDENTIFICATION</scope>
</reference>
<sequence>MSALPTGQGVLPASCPRVNTHQPPFSRILLTRVGVGDLVGLIGIQPHLLLPAAQHAGGQALLQPEHTAGNRAESSVELGITQYSSMQHNTAQYSSIRSDTACVLLPRSSGEHNTHPLPPPPPCCPIPTSS</sequence>
<dbReference type="GeneTree" id="ENSGT01120000272591"/>
<dbReference type="AlphaFoldDB" id="A0A8C2SQD2"/>
<evidence type="ECO:0000313" key="3">
    <source>
        <dbReference type="Proteomes" id="UP000694412"/>
    </source>
</evidence>
<reference evidence="2" key="3">
    <citation type="submission" date="2025-09" db="UniProtKB">
        <authorList>
            <consortium name="Ensembl"/>
        </authorList>
    </citation>
    <scope>IDENTIFICATION</scope>
</reference>
<accession>A0A8C2SQD2</accession>
<evidence type="ECO:0000256" key="1">
    <source>
        <dbReference type="SAM" id="MobiDB-lite"/>
    </source>
</evidence>
<evidence type="ECO:0000313" key="2">
    <source>
        <dbReference type="Ensembl" id="ENSCJPP00005002183.1"/>
    </source>
</evidence>
<feature type="region of interest" description="Disordered" evidence="1">
    <location>
        <begin position="110"/>
        <end position="130"/>
    </location>
</feature>
<reference evidence="2" key="1">
    <citation type="submission" date="2015-11" db="EMBL/GenBank/DDBJ databases">
        <authorList>
            <consortium name="International Coturnix japonica Genome Analysis Consortium"/>
            <person name="Warren W."/>
            <person name="Burt D.W."/>
            <person name="Antin P.B."/>
            <person name="Lanford R."/>
            <person name="Gros J."/>
            <person name="Wilson R.K."/>
        </authorList>
    </citation>
    <scope>NUCLEOTIDE SEQUENCE [LARGE SCALE GENOMIC DNA]</scope>
</reference>
<feature type="compositionally biased region" description="Pro residues" evidence="1">
    <location>
        <begin position="116"/>
        <end position="130"/>
    </location>
</feature>
<proteinExistence type="predicted"/>